<keyword evidence="3" id="KW-1133">Transmembrane helix</keyword>
<feature type="chain" id="PRO_5013294736" description="Peptidase A1 domain-containing protein" evidence="4">
    <location>
        <begin position="24"/>
        <end position="495"/>
    </location>
</feature>
<keyword evidence="3" id="KW-0812">Transmembrane</keyword>
<dbReference type="PANTHER" id="PTHR47966:SF51">
    <property type="entry name" value="BETA-SITE APP-CLEAVING ENZYME, ISOFORM A-RELATED"/>
    <property type="match status" value="1"/>
</dbReference>
<gene>
    <name evidence="6" type="ORF">ASPCADRAFT_42010</name>
</gene>
<dbReference type="PANTHER" id="PTHR47966">
    <property type="entry name" value="BETA-SITE APP-CLEAVING ENZYME, ISOFORM A-RELATED"/>
    <property type="match status" value="1"/>
</dbReference>
<dbReference type="STRING" id="602072.A0A1R3RW07"/>
<dbReference type="InterPro" id="IPR001461">
    <property type="entry name" value="Aspartic_peptidase_A1"/>
</dbReference>
<keyword evidence="2" id="KW-0378">Hydrolase</keyword>
<dbReference type="EMBL" id="KV907495">
    <property type="protein sequence ID" value="OOF98663.1"/>
    <property type="molecule type" value="Genomic_DNA"/>
</dbReference>
<dbReference type="VEuPathDB" id="FungiDB:ASPCADRAFT_42010"/>
<evidence type="ECO:0000256" key="2">
    <source>
        <dbReference type="ARBA" id="ARBA00022801"/>
    </source>
</evidence>
<dbReference type="AlphaFoldDB" id="A0A1R3RW07"/>
<evidence type="ECO:0000256" key="1">
    <source>
        <dbReference type="ARBA" id="ARBA00007447"/>
    </source>
</evidence>
<organism evidence="6 7">
    <name type="scientific">Aspergillus carbonarius (strain ITEM 5010)</name>
    <dbReference type="NCBI Taxonomy" id="602072"/>
    <lineage>
        <taxon>Eukaryota</taxon>
        <taxon>Fungi</taxon>
        <taxon>Dikarya</taxon>
        <taxon>Ascomycota</taxon>
        <taxon>Pezizomycotina</taxon>
        <taxon>Eurotiomycetes</taxon>
        <taxon>Eurotiomycetidae</taxon>
        <taxon>Eurotiales</taxon>
        <taxon>Aspergillaceae</taxon>
        <taxon>Aspergillus</taxon>
        <taxon>Aspergillus subgen. Circumdati</taxon>
    </lineage>
</organism>
<dbReference type="InterPro" id="IPR021109">
    <property type="entry name" value="Peptidase_aspartic_dom_sf"/>
</dbReference>
<accession>A0A1R3RW07</accession>
<dbReference type="SUPFAM" id="SSF50630">
    <property type="entry name" value="Acid proteases"/>
    <property type="match status" value="1"/>
</dbReference>
<dbReference type="GO" id="GO:0004190">
    <property type="term" value="F:aspartic-type endopeptidase activity"/>
    <property type="evidence" value="ECO:0007669"/>
    <property type="project" value="InterPro"/>
</dbReference>
<keyword evidence="4" id="KW-0732">Signal</keyword>
<dbReference type="Proteomes" id="UP000188318">
    <property type="component" value="Unassembled WGS sequence"/>
</dbReference>
<reference evidence="7" key="1">
    <citation type="journal article" date="2017" name="Genome Biol.">
        <title>Comparative genomics reveals high biological diversity and specific adaptations in the industrially and medically important fungal genus Aspergillus.</title>
        <authorList>
            <person name="de Vries R.P."/>
            <person name="Riley R."/>
            <person name="Wiebenga A."/>
            <person name="Aguilar-Osorio G."/>
            <person name="Amillis S."/>
            <person name="Uchima C.A."/>
            <person name="Anderluh G."/>
            <person name="Asadollahi M."/>
            <person name="Askin M."/>
            <person name="Barry K."/>
            <person name="Battaglia E."/>
            <person name="Bayram O."/>
            <person name="Benocci T."/>
            <person name="Braus-Stromeyer S.A."/>
            <person name="Caldana C."/>
            <person name="Canovas D."/>
            <person name="Cerqueira G.C."/>
            <person name="Chen F."/>
            <person name="Chen W."/>
            <person name="Choi C."/>
            <person name="Clum A."/>
            <person name="Dos Santos R.A."/>
            <person name="Damasio A.R."/>
            <person name="Diallinas G."/>
            <person name="Emri T."/>
            <person name="Fekete E."/>
            <person name="Flipphi M."/>
            <person name="Freyberg S."/>
            <person name="Gallo A."/>
            <person name="Gournas C."/>
            <person name="Habgood R."/>
            <person name="Hainaut M."/>
            <person name="Harispe M.L."/>
            <person name="Henrissat B."/>
            <person name="Hilden K.S."/>
            <person name="Hope R."/>
            <person name="Hossain A."/>
            <person name="Karabika E."/>
            <person name="Karaffa L."/>
            <person name="Karanyi Z."/>
            <person name="Krasevec N."/>
            <person name="Kuo A."/>
            <person name="Kusch H."/>
            <person name="LaButti K."/>
            <person name="Lagendijk E.L."/>
            <person name="Lapidus A."/>
            <person name="Levasseur A."/>
            <person name="Lindquist E."/>
            <person name="Lipzen A."/>
            <person name="Logrieco A.F."/>
            <person name="MacCabe A."/>
            <person name="Maekelae M.R."/>
            <person name="Malavazi I."/>
            <person name="Melin P."/>
            <person name="Meyer V."/>
            <person name="Mielnichuk N."/>
            <person name="Miskei M."/>
            <person name="Molnar A.P."/>
            <person name="Mule G."/>
            <person name="Ngan C.Y."/>
            <person name="Orejas M."/>
            <person name="Orosz E."/>
            <person name="Ouedraogo J.P."/>
            <person name="Overkamp K.M."/>
            <person name="Park H.-S."/>
            <person name="Perrone G."/>
            <person name="Piumi F."/>
            <person name="Punt P.J."/>
            <person name="Ram A.F."/>
            <person name="Ramon A."/>
            <person name="Rauscher S."/>
            <person name="Record E."/>
            <person name="Riano-Pachon D.M."/>
            <person name="Robert V."/>
            <person name="Roehrig J."/>
            <person name="Ruller R."/>
            <person name="Salamov A."/>
            <person name="Salih N.S."/>
            <person name="Samson R.A."/>
            <person name="Sandor E."/>
            <person name="Sanguinetti M."/>
            <person name="Schuetze T."/>
            <person name="Sepcic K."/>
            <person name="Shelest E."/>
            <person name="Sherlock G."/>
            <person name="Sophianopoulou V."/>
            <person name="Squina F.M."/>
            <person name="Sun H."/>
            <person name="Susca A."/>
            <person name="Todd R.B."/>
            <person name="Tsang A."/>
            <person name="Unkles S.E."/>
            <person name="van de Wiele N."/>
            <person name="van Rossen-Uffink D."/>
            <person name="Oliveira J.V."/>
            <person name="Vesth T.C."/>
            <person name="Visser J."/>
            <person name="Yu J.-H."/>
            <person name="Zhou M."/>
            <person name="Andersen M.R."/>
            <person name="Archer D.B."/>
            <person name="Baker S.E."/>
            <person name="Benoit I."/>
            <person name="Brakhage A.A."/>
            <person name="Braus G.H."/>
            <person name="Fischer R."/>
            <person name="Frisvad J.C."/>
            <person name="Goldman G.H."/>
            <person name="Houbraken J."/>
            <person name="Oakley B."/>
            <person name="Pocsi I."/>
            <person name="Scazzocchio C."/>
            <person name="Seiboth B."/>
            <person name="vanKuyk P.A."/>
            <person name="Wortman J."/>
            <person name="Dyer P.S."/>
            <person name="Grigoriev I.V."/>
        </authorList>
    </citation>
    <scope>NUCLEOTIDE SEQUENCE [LARGE SCALE GENOMIC DNA]</scope>
    <source>
        <strain evidence="7">ITEM 5010</strain>
    </source>
</reference>
<feature type="transmembrane region" description="Helical" evidence="3">
    <location>
        <begin position="472"/>
        <end position="492"/>
    </location>
</feature>
<dbReference type="GO" id="GO:0006508">
    <property type="term" value="P:proteolysis"/>
    <property type="evidence" value="ECO:0007669"/>
    <property type="project" value="InterPro"/>
</dbReference>
<sequence length="495" mass="53202">MQLSLYLATWCRLFLHAISISTSRSPRETSAVSFPLRHPPSGLASKRDSPLAVEAPVTIWSNTYWINASLGTPPQTLGLMLDFDLSELQVIVPDGLGVPCSKDTDCDLFGSFKPNESSSFHNLTYSEFLQTGDKYTYTDTFTVGDQTVKATPLALSYIENDSGSYLLLSLHLWYSLTSYVSANALGISPENTSFPYLLVDRGLTTSPSLSLCGDRGGTNQASVLFGAVNTAKYDGPLQAFSLQNTHNTISLQPDSLELFLENNNSSSNNNNTSHYTFSPTTLALETRSAFTYLPNSTLHQLYTDLNITTIHPINGSLESGLLDCSRQHTETHTISLVINNMTFSIPWDELFVPWTNTLCQLAIQPITPGAYASGRGQLGVPFLRRMYLAIDYDDMFVGVAPLKQDPGPDNIVEIGTGPDIPDAVGDWPASVTAYTPAPTRISTGGAVTRTSMGGAARWGWTGSVGRGSGMGLGSGVVGIVALSGGLGLWLGLHGS</sequence>
<name>A0A1R3RW07_ASPC5</name>
<keyword evidence="3" id="KW-0472">Membrane</keyword>
<proteinExistence type="inferred from homology"/>
<feature type="domain" description="Peptidase A1" evidence="5">
    <location>
        <begin position="64"/>
        <end position="400"/>
    </location>
</feature>
<dbReference type="InterPro" id="IPR033121">
    <property type="entry name" value="PEPTIDASE_A1"/>
</dbReference>
<dbReference type="Gene3D" id="2.40.70.10">
    <property type="entry name" value="Acid Proteases"/>
    <property type="match status" value="2"/>
</dbReference>
<evidence type="ECO:0000313" key="7">
    <source>
        <dbReference type="Proteomes" id="UP000188318"/>
    </source>
</evidence>
<dbReference type="PROSITE" id="PS51767">
    <property type="entry name" value="PEPTIDASE_A1"/>
    <property type="match status" value="1"/>
</dbReference>
<evidence type="ECO:0000256" key="4">
    <source>
        <dbReference type="SAM" id="SignalP"/>
    </source>
</evidence>
<evidence type="ECO:0000259" key="5">
    <source>
        <dbReference type="PROSITE" id="PS51767"/>
    </source>
</evidence>
<dbReference type="Pfam" id="PF00026">
    <property type="entry name" value="Asp"/>
    <property type="match status" value="1"/>
</dbReference>
<dbReference type="OrthoDB" id="771136at2759"/>
<comment type="similarity">
    <text evidence="1">Belongs to the peptidase A1 family.</text>
</comment>
<keyword evidence="7" id="KW-1185">Reference proteome</keyword>
<evidence type="ECO:0000313" key="6">
    <source>
        <dbReference type="EMBL" id="OOF98663.1"/>
    </source>
</evidence>
<feature type="signal peptide" evidence="4">
    <location>
        <begin position="1"/>
        <end position="23"/>
    </location>
</feature>
<dbReference type="OMA" id="DELFVPW"/>
<protein>
    <recommendedName>
        <fullName evidence="5">Peptidase A1 domain-containing protein</fullName>
    </recommendedName>
</protein>
<evidence type="ECO:0000256" key="3">
    <source>
        <dbReference type="SAM" id="Phobius"/>
    </source>
</evidence>